<dbReference type="Proteomes" id="UP000789342">
    <property type="component" value="Unassembled WGS sequence"/>
</dbReference>
<feature type="non-terminal residue" evidence="1">
    <location>
        <position position="124"/>
    </location>
</feature>
<evidence type="ECO:0000313" key="1">
    <source>
        <dbReference type="EMBL" id="CAG8695909.1"/>
    </source>
</evidence>
<sequence length="124" mass="14164">MSIGELSQQRRANVEIATFAHPGHNVRKPFTRKYSRSLCLIGPSRKTTEKEKGSSLEFRPSRAQPPMLMFSFEDMGWYKVDGARMIDRRDGMISCGAHEKHSFSSSNIYSEVFEIAFVTIRALM</sequence>
<dbReference type="AlphaFoldDB" id="A0A9N9EXP9"/>
<proteinExistence type="predicted"/>
<keyword evidence="2" id="KW-1185">Reference proteome</keyword>
<protein>
    <submittedName>
        <fullName evidence="1">12109_t:CDS:1</fullName>
    </submittedName>
</protein>
<name>A0A9N9EXP9_9GLOM</name>
<dbReference type="EMBL" id="CAJVPV010016066">
    <property type="protein sequence ID" value="CAG8695909.1"/>
    <property type="molecule type" value="Genomic_DNA"/>
</dbReference>
<evidence type="ECO:0000313" key="2">
    <source>
        <dbReference type="Proteomes" id="UP000789342"/>
    </source>
</evidence>
<comment type="caution">
    <text evidence="1">The sequence shown here is derived from an EMBL/GenBank/DDBJ whole genome shotgun (WGS) entry which is preliminary data.</text>
</comment>
<accession>A0A9N9EXP9</accession>
<organism evidence="1 2">
    <name type="scientific">Acaulospora morrowiae</name>
    <dbReference type="NCBI Taxonomy" id="94023"/>
    <lineage>
        <taxon>Eukaryota</taxon>
        <taxon>Fungi</taxon>
        <taxon>Fungi incertae sedis</taxon>
        <taxon>Mucoromycota</taxon>
        <taxon>Glomeromycotina</taxon>
        <taxon>Glomeromycetes</taxon>
        <taxon>Diversisporales</taxon>
        <taxon>Acaulosporaceae</taxon>
        <taxon>Acaulospora</taxon>
    </lineage>
</organism>
<gene>
    <name evidence="1" type="ORF">AMORRO_LOCUS11848</name>
</gene>
<reference evidence="1" key="1">
    <citation type="submission" date="2021-06" db="EMBL/GenBank/DDBJ databases">
        <authorList>
            <person name="Kallberg Y."/>
            <person name="Tangrot J."/>
            <person name="Rosling A."/>
        </authorList>
    </citation>
    <scope>NUCLEOTIDE SEQUENCE</scope>
    <source>
        <strain evidence="1">CL551</strain>
    </source>
</reference>